<keyword evidence="3" id="KW-0479">Metal-binding</keyword>
<evidence type="ECO:0000256" key="5">
    <source>
        <dbReference type="ARBA" id="ARBA00022801"/>
    </source>
</evidence>
<evidence type="ECO:0000256" key="6">
    <source>
        <dbReference type="ARBA" id="ARBA00022833"/>
    </source>
</evidence>
<proteinExistence type="inferred from homology"/>
<keyword evidence="4" id="KW-0732">Signal</keyword>
<accession>A0A939PGK7</accession>
<dbReference type="PANTHER" id="PTHR47466">
    <property type="match status" value="1"/>
</dbReference>
<name>A0A939PGK7_9ACTN</name>
<evidence type="ECO:0000259" key="9">
    <source>
        <dbReference type="Pfam" id="PF05572"/>
    </source>
</evidence>
<keyword evidence="11" id="KW-1185">Reference proteome</keyword>
<evidence type="ECO:0000256" key="2">
    <source>
        <dbReference type="ARBA" id="ARBA00022670"/>
    </source>
</evidence>
<dbReference type="Gene3D" id="3.40.390.10">
    <property type="entry name" value="Collagenase (Catalytic Domain)"/>
    <property type="match status" value="1"/>
</dbReference>
<dbReference type="CDD" id="cd04275">
    <property type="entry name" value="ZnMc_pappalysin_like"/>
    <property type="match status" value="1"/>
</dbReference>
<keyword evidence="7 10" id="KW-0482">Metalloprotease</keyword>
<keyword evidence="6" id="KW-0862">Zinc</keyword>
<dbReference type="GO" id="GO:0046872">
    <property type="term" value="F:metal ion binding"/>
    <property type="evidence" value="ECO:0007669"/>
    <property type="project" value="UniProtKB-KW"/>
</dbReference>
<dbReference type="Proteomes" id="UP000669179">
    <property type="component" value="Unassembled WGS sequence"/>
</dbReference>
<organism evidence="10 11">
    <name type="scientific">Actinomadura barringtoniae</name>
    <dbReference type="NCBI Taxonomy" id="1427535"/>
    <lineage>
        <taxon>Bacteria</taxon>
        <taxon>Bacillati</taxon>
        <taxon>Actinomycetota</taxon>
        <taxon>Actinomycetes</taxon>
        <taxon>Streptosporangiales</taxon>
        <taxon>Thermomonosporaceae</taxon>
        <taxon>Actinomadura</taxon>
    </lineage>
</organism>
<dbReference type="EMBL" id="JAGEOJ010000005">
    <property type="protein sequence ID" value="MBO2448111.1"/>
    <property type="molecule type" value="Genomic_DNA"/>
</dbReference>
<dbReference type="RefSeq" id="WP_208256120.1">
    <property type="nucleotide sequence ID" value="NZ_JAGEOJ010000005.1"/>
</dbReference>
<reference evidence="10" key="1">
    <citation type="submission" date="2021-03" db="EMBL/GenBank/DDBJ databases">
        <authorList>
            <person name="Kanchanasin P."/>
            <person name="Saeng-In P."/>
            <person name="Phongsopitanun W."/>
            <person name="Yuki M."/>
            <person name="Kudo T."/>
            <person name="Ohkuma M."/>
            <person name="Tanasupawat S."/>
        </authorList>
    </citation>
    <scope>NUCLEOTIDE SEQUENCE</scope>
    <source>
        <strain evidence="10">GKU 128</strain>
    </source>
</reference>
<sequence>MLDELRGRLRERYGTDDERLLDARQRRAGGIVVPVRFHVISDGDTGRLSEAAARQQIATLNAAYGGKTGGADTGVTFELQKYGVTDNADWFHTPQKFERDMKDALRRGGPGTLNLYSAAVGSDVLGFSTFPQWYRKKPVTDGVVIDYRSVPGGPYRHFNLGYTAVHEIGHWLGLFHTFENGCEEPGDGVADTPAEAVPAEGCPWLKDTCPQPGSDPVHNFMNYGWDDCMREFTPGQGRRVRATWAAYRAAGASGERAHIRRSGARYVGEAR</sequence>
<protein>
    <submittedName>
        <fullName evidence="10">Zinc metalloprotease</fullName>
    </submittedName>
</protein>
<evidence type="ECO:0000313" key="10">
    <source>
        <dbReference type="EMBL" id="MBO2448111.1"/>
    </source>
</evidence>
<evidence type="ECO:0000256" key="3">
    <source>
        <dbReference type="ARBA" id="ARBA00022723"/>
    </source>
</evidence>
<comment type="caution">
    <text evidence="10">The sequence shown here is derived from an EMBL/GenBank/DDBJ whole genome shotgun (WGS) entry which is preliminary data.</text>
</comment>
<keyword evidence="5" id="KW-0378">Hydrolase</keyword>
<dbReference type="InterPro" id="IPR008754">
    <property type="entry name" value="Peptidase_M43"/>
</dbReference>
<evidence type="ECO:0000256" key="8">
    <source>
        <dbReference type="ARBA" id="ARBA00023157"/>
    </source>
</evidence>
<dbReference type="AlphaFoldDB" id="A0A939PGK7"/>
<dbReference type="PANTHER" id="PTHR47466:SF1">
    <property type="entry name" value="METALLOPROTEASE MEP1 (AFU_ORTHOLOGUE AFUA_1G07730)-RELATED"/>
    <property type="match status" value="1"/>
</dbReference>
<keyword evidence="2" id="KW-0645">Protease</keyword>
<evidence type="ECO:0000256" key="7">
    <source>
        <dbReference type="ARBA" id="ARBA00023049"/>
    </source>
</evidence>
<feature type="domain" description="Peptidase M43 pregnancy-associated plasma-A" evidence="9">
    <location>
        <begin position="162"/>
        <end position="242"/>
    </location>
</feature>
<gene>
    <name evidence="10" type="ORF">J4573_13490</name>
</gene>
<keyword evidence="8" id="KW-1015">Disulfide bond</keyword>
<evidence type="ECO:0000256" key="1">
    <source>
        <dbReference type="ARBA" id="ARBA00008721"/>
    </source>
</evidence>
<dbReference type="Pfam" id="PF05572">
    <property type="entry name" value="Peptidase_M43"/>
    <property type="match status" value="1"/>
</dbReference>
<comment type="similarity">
    <text evidence="1">Belongs to the peptidase M43B family.</text>
</comment>
<evidence type="ECO:0000256" key="4">
    <source>
        <dbReference type="ARBA" id="ARBA00022729"/>
    </source>
</evidence>
<dbReference type="InterPro" id="IPR024079">
    <property type="entry name" value="MetalloPept_cat_dom_sf"/>
</dbReference>
<dbReference type="SUPFAM" id="SSF55486">
    <property type="entry name" value="Metalloproteases ('zincins'), catalytic domain"/>
    <property type="match status" value="1"/>
</dbReference>
<dbReference type="GO" id="GO:0008237">
    <property type="term" value="F:metallopeptidase activity"/>
    <property type="evidence" value="ECO:0007669"/>
    <property type="project" value="UniProtKB-KW"/>
</dbReference>
<dbReference type="GO" id="GO:0006508">
    <property type="term" value="P:proteolysis"/>
    <property type="evidence" value="ECO:0007669"/>
    <property type="project" value="UniProtKB-KW"/>
</dbReference>
<evidence type="ECO:0000313" key="11">
    <source>
        <dbReference type="Proteomes" id="UP000669179"/>
    </source>
</evidence>